<dbReference type="Proteomes" id="UP001162131">
    <property type="component" value="Unassembled WGS sequence"/>
</dbReference>
<keyword evidence="2" id="KW-1185">Reference proteome</keyword>
<gene>
    <name evidence="1" type="ORF">BSTOLATCC_MIC62658</name>
</gene>
<protein>
    <submittedName>
        <fullName evidence="1">Uncharacterized protein</fullName>
    </submittedName>
</protein>
<name>A0AAU9K686_9CILI</name>
<evidence type="ECO:0000313" key="1">
    <source>
        <dbReference type="EMBL" id="CAG9335079.1"/>
    </source>
</evidence>
<dbReference type="AlphaFoldDB" id="A0AAU9K686"/>
<reference evidence="1" key="1">
    <citation type="submission" date="2021-09" db="EMBL/GenBank/DDBJ databases">
        <authorList>
            <consortium name="AG Swart"/>
            <person name="Singh M."/>
            <person name="Singh A."/>
            <person name="Seah K."/>
            <person name="Emmerich C."/>
        </authorList>
    </citation>
    <scope>NUCLEOTIDE SEQUENCE</scope>
    <source>
        <strain evidence="1">ATCC30299</strain>
    </source>
</reference>
<sequence length="270" mass="31167">MLDFSLSCNQCIDEVFTFTIIMSNYFLPFNFIFSTPFKIDTLLKNIKSSETLANVLSLAENSVLNESTLSIILSEIDLSLFEDTTILVNFFCGSKEILAHSFNYFKNELKKFGDNRSDVMVSIILEAFTFYTLNVDKKSAWDICINTSIDEFMQESEYFNDFKDGLKDLADAQLACACYSPDFLDAYFNCLTSVDSKSLSETKEYLPMFVLYLKKGSNKDISKNKVIAQYFCSLIDQIKYDIYSNEMEFMSFFKLHFHISQKSKKKLQSI</sequence>
<organism evidence="1 2">
    <name type="scientific">Blepharisma stoltei</name>
    <dbReference type="NCBI Taxonomy" id="1481888"/>
    <lineage>
        <taxon>Eukaryota</taxon>
        <taxon>Sar</taxon>
        <taxon>Alveolata</taxon>
        <taxon>Ciliophora</taxon>
        <taxon>Postciliodesmatophora</taxon>
        <taxon>Heterotrichea</taxon>
        <taxon>Heterotrichida</taxon>
        <taxon>Blepharismidae</taxon>
        <taxon>Blepharisma</taxon>
    </lineage>
</organism>
<dbReference type="EMBL" id="CAJZBQ010000060">
    <property type="protein sequence ID" value="CAG9335079.1"/>
    <property type="molecule type" value="Genomic_DNA"/>
</dbReference>
<proteinExistence type="predicted"/>
<comment type="caution">
    <text evidence="1">The sequence shown here is derived from an EMBL/GenBank/DDBJ whole genome shotgun (WGS) entry which is preliminary data.</text>
</comment>
<evidence type="ECO:0000313" key="2">
    <source>
        <dbReference type="Proteomes" id="UP001162131"/>
    </source>
</evidence>
<accession>A0AAU9K686</accession>